<dbReference type="GeneID" id="68103949"/>
<accession>A0AA88KWS3</accession>
<dbReference type="SUPFAM" id="SSF50969">
    <property type="entry name" value="YVTN repeat-like/Quinoprotein amine dehydrogenase"/>
    <property type="match status" value="1"/>
</dbReference>
<reference evidence="2 3" key="1">
    <citation type="journal article" date="2018" name="BMC Genomics">
        <title>The genome of Naegleria lovaniensis, the basis for a comparative approach to unravel pathogenicity factors of the human pathogenic amoeba N. fowleri.</title>
        <authorList>
            <person name="Liechti N."/>
            <person name="Schurch N."/>
            <person name="Bruggmann R."/>
            <person name="Wittwer M."/>
        </authorList>
    </citation>
    <scope>NUCLEOTIDE SEQUENCE [LARGE SCALE GENOMIC DNA]</scope>
    <source>
        <strain evidence="2 3">ATCC 30569</strain>
    </source>
</reference>
<evidence type="ECO:0000256" key="1">
    <source>
        <dbReference type="SAM" id="MobiDB-lite"/>
    </source>
</evidence>
<dbReference type="Proteomes" id="UP000816034">
    <property type="component" value="Unassembled WGS sequence"/>
</dbReference>
<feature type="region of interest" description="Disordered" evidence="1">
    <location>
        <begin position="1"/>
        <end position="23"/>
    </location>
</feature>
<gene>
    <name evidence="2" type="ORF">C9374_011495</name>
</gene>
<sequence length="305" mass="35247">MATVEIVNDPEDEKPFGKNSKGFSGEFTQIDSHTFETIENARQQSKAILVDDRNEYFINLSDDRIQIYDMNHHPFKIIKTLKYPLSHCNCLRTVDSAVLCSTDHSYCLVLMYEGQYRMKLMKMSVSDGSLKWETVLNKHSHICKKFLTPVMDSRGIIYVGETTASQIYVICNETGQVLEKMGTGCRKPFKTSVKWFSQLSLDRDDHLVVFCYGRNDVPLLKFFTRNLQYVKAIQLQVYLMGPIMHEPISNGYLFCGLDTLYFASREFNIISQKAMNGSQYYNHFAFSNGVLLTFETYNNKLVCYK</sequence>
<dbReference type="EMBL" id="PYSW02000004">
    <property type="protein sequence ID" value="KAG2392770.1"/>
    <property type="molecule type" value="Genomic_DNA"/>
</dbReference>
<comment type="caution">
    <text evidence="2">The sequence shown here is derived from an EMBL/GenBank/DDBJ whole genome shotgun (WGS) entry which is preliminary data.</text>
</comment>
<dbReference type="AlphaFoldDB" id="A0AA88KWS3"/>
<dbReference type="InterPro" id="IPR011044">
    <property type="entry name" value="Quino_amine_DH_bsu"/>
</dbReference>
<dbReference type="RefSeq" id="XP_044554664.1">
    <property type="nucleotide sequence ID" value="XM_044687156.1"/>
</dbReference>
<protein>
    <submittedName>
        <fullName evidence="2">Uncharacterized protein</fullName>
    </submittedName>
</protein>
<name>A0AA88KWS3_NAELO</name>
<proteinExistence type="predicted"/>
<evidence type="ECO:0000313" key="3">
    <source>
        <dbReference type="Proteomes" id="UP000816034"/>
    </source>
</evidence>
<organism evidence="2 3">
    <name type="scientific">Naegleria lovaniensis</name>
    <name type="common">Amoeba</name>
    <dbReference type="NCBI Taxonomy" id="51637"/>
    <lineage>
        <taxon>Eukaryota</taxon>
        <taxon>Discoba</taxon>
        <taxon>Heterolobosea</taxon>
        <taxon>Tetramitia</taxon>
        <taxon>Eutetramitia</taxon>
        <taxon>Vahlkampfiidae</taxon>
        <taxon>Naegleria</taxon>
    </lineage>
</organism>
<evidence type="ECO:0000313" key="2">
    <source>
        <dbReference type="EMBL" id="KAG2392770.1"/>
    </source>
</evidence>
<keyword evidence="3" id="KW-1185">Reference proteome</keyword>